<comment type="caution">
    <text evidence="2">The sequence shown here is derived from an EMBL/GenBank/DDBJ whole genome shotgun (WGS) entry which is preliminary data.</text>
</comment>
<feature type="region of interest" description="Disordered" evidence="1">
    <location>
        <begin position="776"/>
        <end position="813"/>
    </location>
</feature>
<feature type="region of interest" description="Disordered" evidence="1">
    <location>
        <begin position="540"/>
        <end position="623"/>
    </location>
</feature>
<feature type="region of interest" description="Disordered" evidence="1">
    <location>
        <begin position="141"/>
        <end position="213"/>
    </location>
</feature>
<protein>
    <recommendedName>
        <fullName evidence="3">Histone deacetylase 14</fullName>
    </recommendedName>
</protein>
<dbReference type="EMBL" id="BKCJ010006133">
    <property type="protein sequence ID" value="GEU70545.1"/>
    <property type="molecule type" value="Genomic_DNA"/>
</dbReference>
<evidence type="ECO:0008006" key="3">
    <source>
        <dbReference type="Google" id="ProtNLM"/>
    </source>
</evidence>
<feature type="compositionally biased region" description="Basic and acidic residues" evidence="1">
    <location>
        <begin position="786"/>
        <end position="804"/>
    </location>
</feature>
<feature type="compositionally biased region" description="Basic and acidic residues" evidence="1">
    <location>
        <begin position="141"/>
        <end position="158"/>
    </location>
</feature>
<reference evidence="2" key="1">
    <citation type="journal article" date="2019" name="Sci. Rep.">
        <title>Draft genome of Tanacetum cinerariifolium, the natural source of mosquito coil.</title>
        <authorList>
            <person name="Yamashiro T."/>
            <person name="Shiraishi A."/>
            <person name="Satake H."/>
            <person name="Nakayama K."/>
        </authorList>
    </citation>
    <scope>NUCLEOTIDE SEQUENCE</scope>
</reference>
<proteinExistence type="predicted"/>
<dbReference type="AlphaFoldDB" id="A0A6L2MEB9"/>
<name>A0A6L2MEB9_TANCI</name>
<evidence type="ECO:0000313" key="2">
    <source>
        <dbReference type="EMBL" id="GEU70545.1"/>
    </source>
</evidence>
<feature type="compositionally biased region" description="Basic and acidic residues" evidence="1">
    <location>
        <begin position="540"/>
        <end position="554"/>
    </location>
</feature>
<evidence type="ECO:0000256" key="1">
    <source>
        <dbReference type="SAM" id="MobiDB-lite"/>
    </source>
</evidence>
<gene>
    <name evidence="2" type="ORF">Tci_042523</name>
</gene>
<feature type="region of interest" description="Disordered" evidence="1">
    <location>
        <begin position="262"/>
        <end position="310"/>
    </location>
</feature>
<feature type="compositionally biased region" description="Basic residues" evidence="1">
    <location>
        <begin position="188"/>
        <end position="203"/>
    </location>
</feature>
<sequence length="1005" mass="114971">MADENVPASAPIRFDDQILPFATWEEFVQAIQTFLVDKANLGIPTKNGKKTKPHVIPYCRFTKLIIYYLWRIHNIHQRSGSPLNLAEDDLSLGNLKFIPKGEIDEVFGMQIPKELITNNIRNDPYYNVYLEMVAKHNKKIAAEEGGKEKSASKADKPKKPVPSKQSKPAPAMKPKVAQKKPSESSPAKHPKRGKVQKVRKGKNPLKLIDEDEEVYHVPKPQDAKTGADTDITTNIANTEVLYTEDVQCEEISHTVVLEEKTVELDEGRARSDPGKTPKSRPPPEHGYMDKDQDRPNPGQSHEALARPNPEPMHVTSLLQWALSSMKNLDDAFTFDDQFLNDKPIKEEPTKTTMETKAESMVSVPIHQASTLVLPLSTPIIDILPPKLVSSPLQELVIAATTEATTTTLPLPPPPQQQSTKDSLLASRVSTIEQRCAILKKKHKLQDQKTQALSSRIFTLELRDLPHKINQTINEVVKEAVHVALQAPLRYRFRELPEADMKEIRHQRIFESVSYKSLPEHVALYENLEASMERANRDEFLAEKDKSQKRRRDDQDLLPPPPDSDLSKKKRHDSDASGSIHPPAPQSSVWKTSDTREAPPSSSMKNFVPYSEQPVKDVPIPDDVNISDSEDIDIARLSKIKTRPDWLKPVPKTRLVEAYYGPCLRNYGVILFEKKIRCIPVRFSEVEVRLIALNSELQVFQPFSNNSVPNPHVNCVEQVNFVESRQMVELALKMKQIQRPLKHLWNGKTRTNSLPKKQPVEGVSILDDVNILDSEDTDTAHLPKIKTRPDWLKPRPEEDRPKTPKPDWIIPPTDIPEAENNWADALAKSYKDLEENKLLSKNFRLEELVPSLWIESERDYNISAAYDRNDQKKMMRETEVCKFNDGTLNRILDKLDHMVKDFKLFKYNLGMETRIWFKDDKRRSKEFMENIRVILKYHSKDGNPARANIKQALGRRSTYIISSFQDRNKYEHVGLQDTRPQDGERSQDDDQRLDLADDLNKAQDHI</sequence>
<organism evidence="2">
    <name type="scientific">Tanacetum cinerariifolium</name>
    <name type="common">Dalmatian daisy</name>
    <name type="synonym">Chrysanthemum cinerariifolium</name>
    <dbReference type="NCBI Taxonomy" id="118510"/>
    <lineage>
        <taxon>Eukaryota</taxon>
        <taxon>Viridiplantae</taxon>
        <taxon>Streptophyta</taxon>
        <taxon>Embryophyta</taxon>
        <taxon>Tracheophyta</taxon>
        <taxon>Spermatophyta</taxon>
        <taxon>Magnoliopsida</taxon>
        <taxon>eudicotyledons</taxon>
        <taxon>Gunneridae</taxon>
        <taxon>Pentapetalae</taxon>
        <taxon>asterids</taxon>
        <taxon>campanulids</taxon>
        <taxon>Asterales</taxon>
        <taxon>Asteraceae</taxon>
        <taxon>Asteroideae</taxon>
        <taxon>Anthemideae</taxon>
        <taxon>Anthemidinae</taxon>
        <taxon>Tanacetum</taxon>
    </lineage>
</organism>
<accession>A0A6L2MEB9</accession>
<feature type="compositionally biased region" description="Basic and acidic residues" evidence="1">
    <location>
        <begin position="262"/>
        <end position="294"/>
    </location>
</feature>